<gene>
    <name evidence="2" type="ORF">J5Y03_09395</name>
</gene>
<dbReference type="RefSeq" id="WP_209404920.1">
    <property type="nucleotide sequence ID" value="NZ_JAGIYQ010000005.1"/>
</dbReference>
<sequence length="244" mass="27422">MTIEFTRKHLAFSLLGIIFIVGLVCYCYFIVLQPLKNERENLASQLQLQQRLLTQNQSVTAPNQNKGIKISTALLQHQLPVKPLEAQFLLTIEKAEDLSGVLISSISSASIGDKNSGQLENVIQENTVPIQPKQNGITNKQTNTAVKDLTFSLQVKYMYYEQLHDFLQEIEKSTRIIQVESVNFTGKNDQSSLTSAPVKSVANIVIKTFYDPSLKELSLQDPTIDLPKSCEKRTNPVMYQDCSK</sequence>
<dbReference type="EMBL" id="JAGIYQ010000005">
    <property type="protein sequence ID" value="MBP0725401.1"/>
    <property type="molecule type" value="Genomic_DNA"/>
</dbReference>
<evidence type="ECO:0000313" key="2">
    <source>
        <dbReference type="EMBL" id="MBP0725401.1"/>
    </source>
</evidence>
<dbReference type="Gene3D" id="3.30.70.60">
    <property type="match status" value="1"/>
</dbReference>
<name>A0A940SJF0_9BACI</name>
<keyword evidence="1" id="KW-1133">Transmembrane helix</keyword>
<feature type="transmembrane region" description="Helical" evidence="1">
    <location>
        <begin position="12"/>
        <end position="31"/>
    </location>
</feature>
<dbReference type="AlphaFoldDB" id="A0A940SJF0"/>
<dbReference type="Proteomes" id="UP000682134">
    <property type="component" value="Unassembled WGS sequence"/>
</dbReference>
<dbReference type="InterPro" id="IPR014717">
    <property type="entry name" value="Transl_elong_EF1B/ribsomal_bS6"/>
</dbReference>
<evidence type="ECO:0000256" key="1">
    <source>
        <dbReference type="SAM" id="Phobius"/>
    </source>
</evidence>
<evidence type="ECO:0000313" key="3">
    <source>
        <dbReference type="Proteomes" id="UP000682134"/>
    </source>
</evidence>
<keyword evidence="1" id="KW-0812">Transmembrane</keyword>
<proteinExistence type="predicted"/>
<organism evidence="2 3">
    <name type="scientific">Gottfriedia endophytica</name>
    <dbReference type="NCBI Taxonomy" id="2820819"/>
    <lineage>
        <taxon>Bacteria</taxon>
        <taxon>Bacillati</taxon>
        <taxon>Bacillota</taxon>
        <taxon>Bacilli</taxon>
        <taxon>Bacillales</taxon>
        <taxon>Bacillaceae</taxon>
        <taxon>Gottfriedia</taxon>
    </lineage>
</organism>
<evidence type="ECO:0008006" key="4">
    <source>
        <dbReference type="Google" id="ProtNLM"/>
    </source>
</evidence>
<comment type="caution">
    <text evidence="2">The sequence shown here is derived from an EMBL/GenBank/DDBJ whole genome shotgun (WGS) entry which is preliminary data.</text>
</comment>
<accession>A0A940SJF0</accession>
<keyword evidence="3" id="KW-1185">Reference proteome</keyword>
<protein>
    <recommendedName>
        <fullName evidence="4">Pilus assembly protein PilO</fullName>
    </recommendedName>
</protein>
<reference evidence="2" key="1">
    <citation type="submission" date="2021-04" db="EMBL/GenBank/DDBJ databases">
        <title>Genome seq and assembly of Bacillus sp.</title>
        <authorList>
            <person name="Chhetri G."/>
        </authorList>
    </citation>
    <scope>NUCLEOTIDE SEQUENCE</scope>
    <source>
        <strain evidence="2">RG28</strain>
    </source>
</reference>
<keyword evidence="1" id="KW-0472">Membrane</keyword>